<dbReference type="InterPro" id="IPR029058">
    <property type="entry name" value="AB_hydrolase_fold"/>
</dbReference>
<keyword evidence="5" id="KW-1185">Reference proteome</keyword>
<feature type="transmembrane region" description="Helical" evidence="2">
    <location>
        <begin position="492"/>
        <end position="513"/>
    </location>
</feature>
<feature type="transmembrane region" description="Helical" evidence="2">
    <location>
        <begin position="214"/>
        <end position="233"/>
    </location>
</feature>
<keyword evidence="2" id="KW-1133">Transmembrane helix</keyword>
<feature type="transmembrane region" description="Helical" evidence="2">
    <location>
        <begin position="455"/>
        <end position="480"/>
    </location>
</feature>
<evidence type="ECO:0000313" key="4">
    <source>
        <dbReference type="EMBL" id="KAK9843873.1"/>
    </source>
</evidence>
<dbReference type="EMBL" id="JALJOV010001669">
    <property type="protein sequence ID" value="KAK9843872.1"/>
    <property type="molecule type" value="Genomic_DNA"/>
</dbReference>
<dbReference type="InterPro" id="IPR002921">
    <property type="entry name" value="Fungal_lipase-type"/>
</dbReference>
<sequence length="919" mass="101452">MIPILLSSGTKDGTRLVRLPRAQGAARHTSESQPHASCDDPFYPAYSGQDGKLTSDSPNKPYTIFSGKPQGSQDALQRDASDKLDPESQLRTDVSRTSSSSTDSGTGFTKGSKLDPEKSVVLVLENMSQRMLKGMVLFTGAFDLAANALGAVLVVLGGLKVLKDGHNPTLDVATLAVGTPCLAVALILVAVFANNVIRCHQGGAQWSVRRRKLAMLNLGIVFCNAVALIFYVLPSAYTLQNECEWIAAFVIVCGYLRWTCWNITLLLLVAQVHSANAWTDHNGNLLRRNPLKDLGPSVLAQFGRSMSALLPFKCLTSTLALLLRQFLEPSSDGPQDLPIPGAVKSEGHPANLLILDAPLAVHLPKLISWSLLQIALTIQLILSLAAPPDVLARKGASCEVREWVCVYRTWQIPVNVVVNLFVFSYLTMTIRYLYVGMQHVKQLPYTSFRLGRLLMQLYAGEGHVSGLVPFFLFTIIQGFTAPRQACLDFVHGWVYLALVLKLTELSVSLSFLFMPRTPGKHHPAVQAGYQVFAWAERQIEGRRRYRQRFAPTDEGLRQEPMFCVERALKLLYCAALAYDHEEDGTAGLKEDVEEPDAAARVDAVAVPSNVAAQQTLISDALALFALTEYRLLFEPSTDTKAIVAWNNDTILVSFRGTASMKAAKLDLEAYRVNHPPVRGSKWRHTRPVVHAGFLASWHRNNFHTTLLDLIWREILQERMPEKQPHVIVTGHSLGGALATLAAFDIAKELALTQISVVTFGAPRTGNRAFSREYEDLVPDTWHVINAKDPVTHWAKFAGAYKRCGQRVLISANGDMIVRPSYLELRAHFNTAQLRTRVKDHYLASYRQVFLNILRTQLGRRGMDHGVEGCLHLAQSVDLKQLLPMADSQLTQAEAALLDRSVSAHLVPGSLRGSQKCSVP</sequence>
<dbReference type="PANTHER" id="PTHR45856">
    <property type="entry name" value="ALPHA/BETA-HYDROLASES SUPERFAMILY PROTEIN"/>
    <property type="match status" value="1"/>
</dbReference>
<feature type="transmembrane region" description="Helical" evidence="2">
    <location>
        <begin position="136"/>
        <end position="160"/>
    </location>
</feature>
<dbReference type="PANTHER" id="PTHR45856:SF24">
    <property type="entry name" value="FUNGAL LIPASE-LIKE DOMAIN-CONTAINING PROTEIN"/>
    <property type="match status" value="1"/>
</dbReference>
<reference evidence="4 5" key="1">
    <citation type="journal article" date="2024" name="Nat. Commun.">
        <title>Phylogenomics reveals the evolutionary origins of lichenization in chlorophyte algae.</title>
        <authorList>
            <person name="Puginier C."/>
            <person name="Libourel C."/>
            <person name="Otte J."/>
            <person name="Skaloud P."/>
            <person name="Haon M."/>
            <person name="Grisel S."/>
            <person name="Petersen M."/>
            <person name="Berrin J.G."/>
            <person name="Delaux P.M."/>
            <person name="Dal Grande F."/>
            <person name="Keller J."/>
        </authorList>
    </citation>
    <scope>NUCLEOTIDE SEQUENCE [LARGE SCALE GENOMIC DNA]</scope>
    <source>
        <strain evidence="4 5">SAG 2523</strain>
    </source>
</reference>
<feature type="transmembrane region" description="Helical" evidence="2">
    <location>
        <begin position="172"/>
        <end position="193"/>
    </location>
</feature>
<organism evidence="4 5">
    <name type="scientific">Apatococcus fuscideae</name>
    <dbReference type="NCBI Taxonomy" id="2026836"/>
    <lineage>
        <taxon>Eukaryota</taxon>
        <taxon>Viridiplantae</taxon>
        <taxon>Chlorophyta</taxon>
        <taxon>core chlorophytes</taxon>
        <taxon>Trebouxiophyceae</taxon>
        <taxon>Chlorellales</taxon>
        <taxon>Chlorellaceae</taxon>
        <taxon>Apatococcus</taxon>
    </lineage>
</organism>
<dbReference type="SUPFAM" id="SSF53474">
    <property type="entry name" value="alpha/beta-Hydrolases"/>
    <property type="match status" value="1"/>
</dbReference>
<feature type="compositionally biased region" description="Basic and acidic residues" evidence="1">
    <location>
        <begin position="76"/>
        <end position="94"/>
    </location>
</feature>
<protein>
    <recommendedName>
        <fullName evidence="3">Fungal lipase-type domain-containing protein</fullName>
    </recommendedName>
</protein>
<dbReference type="Gene3D" id="3.40.50.1820">
    <property type="entry name" value="alpha/beta hydrolase"/>
    <property type="match status" value="1"/>
</dbReference>
<evidence type="ECO:0000256" key="1">
    <source>
        <dbReference type="SAM" id="MobiDB-lite"/>
    </source>
</evidence>
<evidence type="ECO:0000256" key="2">
    <source>
        <dbReference type="SAM" id="Phobius"/>
    </source>
</evidence>
<comment type="caution">
    <text evidence="4">The sequence shown here is derived from an EMBL/GenBank/DDBJ whole genome shotgun (WGS) entry which is preliminary data.</text>
</comment>
<keyword evidence="2" id="KW-0472">Membrane</keyword>
<accession>A0AAW1SEM6</accession>
<keyword evidence="2" id="KW-0812">Transmembrane</keyword>
<dbReference type="GO" id="GO:0006629">
    <property type="term" value="P:lipid metabolic process"/>
    <property type="evidence" value="ECO:0007669"/>
    <property type="project" value="InterPro"/>
</dbReference>
<evidence type="ECO:0000259" key="3">
    <source>
        <dbReference type="Pfam" id="PF01764"/>
    </source>
</evidence>
<feature type="region of interest" description="Disordered" evidence="1">
    <location>
        <begin position="22"/>
        <end position="113"/>
    </location>
</feature>
<dbReference type="InterPro" id="IPR051218">
    <property type="entry name" value="Sec_MonoDiacylglyc_Lipase"/>
</dbReference>
<reference evidence="4" key="2">
    <citation type="submission" date="2024-04" db="EMBL/GenBank/DDBJ databases">
        <authorList>
            <person name="Dal Grande F."/>
            <person name="Keller J."/>
            <person name="Delaux P.-M."/>
        </authorList>
    </citation>
    <scope>NUCLEOTIDE SEQUENCE</scope>
    <source>
        <strain evidence="4">SAG 2523</strain>
    </source>
</reference>
<feature type="transmembrane region" description="Helical" evidence="2">
    <location>
        <begin position="245"/>
        <end position="269"/>
    </location>
</feature>
<evidence type="ECO:0000313" key="5">
    <source>
        <dbReference type="Proteomes" id="UP001485043"/>
    </source>
</evidence>
<dbReference type="CDD" id="cd00519">
    <property type="entry name" value="Lipase_3"/>
    <property type="match status" value="1"/>
</dbReference>
<feature type="domain" description="Fungal lipase-type" evidence="3">
    <location>
        <begin position="652"/>
        <end position="793"/>
    </location>
</feature>
<dbReference type="Pfam" id="PF01764">
    <property type="entry name" value="Lipase_3"/>
    <property type="match status" value="1"/>
</dbReference>
<proteinExistence type="predicted"/>
<dbReference type="Proteomes" id="UP001485043">
    <property type="component" value="Unassembled WGS sequence"/>
</dbReference>
<feature type="compositionally biased region" description="Low complexity" evidence="1">
    <location>
        <begin position="95"/>
        <end position="111"/>
    </location>
</feature>
<feature type="transmembrane region" description="Helical" evidence="2">
    <location>
        <begin position="416"/>
        <end position="434"/>
    </location>
</feature>
<gene>
    <name evidence="4" type="ORF">WJX84_004447</name>
</gene>
<name>A0AAW1SEM6_9CHLO</name>
<dbReference type="EMBL" id="JALJOV010001669">
    <property type="protein sequence ID" value="KAK9843873.1"/>
    <property type="molecule type" value="Genomic_DNA"/>
</dbReference>
<dbReference type="AlphaFoldDB" id="A0AAW1SEM6"/>